<dbReference type="EMBL" id="JACBZD010000002">
    <property type="protein sequence ID" value="NYI08465.1"/>
    <property type="molecule type" value="Genomic_DNA"/>
</dbReference>
<evidence type="ECO:0008006" key="4">
    <source>
        <dbReference type="Google" id="ProtNLM"/>
    </source>
</evidence>
<dbReference type="RefSeq" id="WP_179817267.1">
    <property type="nucleotide sequence ID" value="NZ_JACBZD010000002.1"/>
</dbReference>
<evidence type="ECO:0000313" key="3">
    <source>
        <dbReference type="Proteomes" id="UP000567795"/>
    </source>
</evidence>
<sequence length="172" mass="18324">MVSLLPPAPQRTLLHDQWNRPYAPGPWRVGGAAFLGVLASYLLVAGFTLGMVGSGPVLPLVLAVLLLAAGLRLLRVGVWVSRAGVRSVALLRTTTVRWTDLVDVRVEDASVPLLGLPRRVRGQALVLVHRSGRRTITVLTDQGADFLRRADAFADAADVLCERAAAGLGHAP</sequence>
<feature type="transmembrane region" description="Helical" evidence="1">
    <location>
        <begin position="29"/>
        <end position="51"/>
    </location>
</feature>
<name>A0A853A202_9ACTN</name>
<proteinExistence type="predicted"/>
<gene>
    <name evidence="2" type="ORF">FHU37_005494</name>
</gene>
<dbReference type="AlphaFoldDB" id="A0A853A202"/>
<reference evidence="2 3" key="1">
    <citation type="submission" date="2020-07" db="EMBL/GenBank/DDBJ databases">
        <title>Sequencing the genomes of 1000 actinobacteria strains.</title>
        <authorList>
            <person name="Klenk H.-P."/>
        </authorList>
    </citation>
    <scope>NUCLEOTIDE SEQUENCE [LARGE SCALE GENOMIC DNA]</scope>
    <source>
        <strain evidence="2 3">DSM 42178</strain>
    </source>
</reference>
<dbReference type="Proteomes" id="UP000567795">
    <property type="component" value="Unassembled WGS sequence"/>
</dbReference>
<organism evidence="2 3">
    <name type="scientific">Allostreptomyces psammosilenae</name>
    <dbReference type="NCBI Taxonomy" id="1892865"/>
    <lineage>
        <taxon>Bacteria</taxon>
        <taxon>Bacillati</taxon>
        <taxon>Actinomycetota</taxon>
        <taxon>Actinomycetes</taxon>
        <taxon>Kitasatosporales</taxon>
        <taxon>Streptomycetaceae</taxon>
        <taxon>Allostreptomyces</taxon>
    </lineage>
</organism>
<evidence type="ECO:0000313" key="2">
    <source>
        <dbReference type="EMBL" id="NYI08465.1"/>
    </source>
</evidence>
<protein>
    <recommendedName>
        <fullName evidence="4">PH domain-containing protein</fullName>
    </recommendedName>
</protein>
<keyword evidence="1" id="KW-0472">Membrane</keyword>
<feature type="transmembrane region" description="Helical" evidence="1">
    <location>
        <begin position="57"/>
        <end position="74"/>
    </location>
</feature>
<keyword evidence="3" id="KW-1185">Reference proteome</keyword>
<keyword evidence="1" id="KW-1133">Transmembrane helix</keyword>
<keyword evidence="1" id="KW-0812">Transmembrane</keyword>
<comment type="caution">
    <text evidence="2">The sequence shown here is derived from an EMBL/GenBank/DDBJ whole genome shotgun (WGS) entry which is preliminary data.</text>
</comment>
<accession>A0A853A202</accession>
<evidence type="ECO:0000256" key="1">
    <source>
        <dbReference type="SAM" id="Phobius"/>
    </source>
</evidence>